<evidence type="ECO:0000259" key="1">
    <source>
        <dbReference type="Pfam" id="PF09346"/>
    </source>
</evidence>
<feature type="domain" description="Knr4/Smi1-like" evidence="1">
    <location>
        <begin position="50"/>
        <end position="103"/>
    </location>
</feature>
<dbReference type="OrthoDB" id="1445467at2"/>
<sequence length="126" mass="14911">MVKDDFRIIEVLKQYQFPVTDVQALESFVSRDGFQRITNENLEGMVVFFKQYPEDFDEVLPIMTDDNSNYFCVYYKGDNKEKVCYLCHDEIDLTPRFKSIESLIHVIGTHPESWDFEELPEGAFDF</sequence>
<dbReference type="RefSeq" id="WP_128391406.1">
    <property type="nucleotide sequence ID" value="NZ_SBII01000017.1"/>
</dbReference>
<reference evidence="2 3" key="1">
    <citation type="submission" date="2019-01" db="EMBL/GenBank/DDBJ databases">
        <title>Flavobacterium sp. nov.,isolated from freshwater.</title>
        <authorList>
            <person name="Zhang R."/>
            <person name="Du Z.-J."/>
        </authorList>
    </citation>
    <scope>NUCLEOTIDE SEQUENCE [LARGE SCALE GENOMIC DNA]</scope>
    <source>
        <strain evidence="2 3">1E403</strain>
    </source>
</reference>
<accession>A0A3S3RD18</accession>
<evidence type="ECO:0000313" key="2">
    <source>
        <dbReference type="EMBL" id="RWW91798.1"/>
    </source>
</evidence>
<keyword evidence="3" id="KW-1185">Reference proteome</keyword>
<dbReference type="AlphaFoldDB" id="A0A3S3RD18"/>
<protein>
    <submittedName>
        <fullName evidence="2">SMI1/KNR4 family protein</fullName>
    </submittedName>
</protein>
<proteinExistence type="predicted"/>
<dbReference type="Proteomes" id="UP000287527">
    <property type="component" value="Unassembled WGS sequence"/>
</dbReference>
<comment type="caution">
    <text evidence="2">The sequence shown here is derived from an EMBL/GenBank/DDBJ whole genome shotgun (WGS) entry which is preliminary data.</text>
</comment>
<dbReference type="InterPro" id="IPR037883">
    <property type="entry name" value="Knr4/Smi1-like_sf"/>
</dbReference>
<dbReference type="EMBL" id="SBII01000017">
    <property type="protein sequence ID" value="RWW91798.1"/>
    <property type="molecule type" value="Genomic_DNA"/>
</dbReference>
<evidence type="ECO:0000313" key="3">
    <source>
        <dbReference type="Proteomes" id="UP000287527"/>
    </source>
</evidence>
<dbReference type="SUPFAM" id="SSF160631">
    <property type="entry name" value="SMI1/KNR4-like"/>
    <property type="match status" value="1"/>
</dbReference>
<name>A0A3S3RD18_9FLAO</name>
<dbReference type="InterPro" id="IPR018958">
    <property type="entry name" value="Knr4/Smi1-like_dom"/>
</dbReference>
<organism evidence="2 3">
    <name type="scientific">Flavobacterium cerinum</name>
    <dbReference type="NCBI Taxonomy" id="2502784"/>
    <lineage>
        <taxon>Bacteria</taxon>
        <taxon>Pseudomonadati</taxon>
        <taxon>Bacteroidota</taxon>
        <taxon>Flavobacteriia</taxon>
        <taxon>Flavobacteriales</taxon>
        <taxon>Flavobacteriaceae</taxon>
        <taxon>Flavobacterium</taxon>
    </lineage>
</organism>
<dbReference type="Pfam" id="PF09346">
    <property type="entry name" value="SMI1_KNR4"/>
    <property type="match status" value="1"/>
</dbReference>
<gene>
    <name evidence="2" type="ORF">EPI11_18115</name>
</gene>